<accession>A0A485N543</accession>
<dbReference type="EMBL" id="CAAGRJ010011530">
    <property type="protein sequence ID" value="VFV28560.1"/>
    <property type="molecule type" value="Genomic_DNA"/>
</dbReference>
<feature type="signal peptide" evidence="1">
    <location>
        <begin position="1"/>
        <end position="16"/>
    </location>
</feature>
<keyword evidence="3" id="KW-1185">Reference proteome</keyword>
<dbReference type="AlphaFoldDB" id="A0A485N543"/>
<gene>
    <name evidence="2" type="ORF">LYPA_23C018464</name>
</gene>
<evidence type="ECO:0000256" key="1">
    <source>
        <dbReference type="SAM" id="SignalP"/>
    </source>
</evidence>
<protein>
    <submittedName>
        <fullName evidence="2">Uncharacterized protein</fullName>
    </submittedName>
</protein>
<feature type="chain" id="PRO_5019713606" evidence="1">
    <location>
        <begin position="17"/>
        <end position="209"/>
    </location>
</feature>
<sequence length="209" mass="22869">MAMVLLSMHTVCCTVARSPPGTSGRLVINANFEANGAPVHKLDVVLGLHGGNGNINIFENHIVMVQQAESHIFTMMGVTFHHLVGWLKPCISDLCCRKMFMVGFHSRDDKSTCGQGEVDAGIGYQVDVEFCQTIIQGSIKSEGSNDGRHNLASKAAKISVGWGFNIETFTTDVIDGFIVYHEGTECSRVMWVVRMELGVHQKLEIWGTG</sequence>
<proteinExistence type="predicted"/>
<evidence type="ECO:0000313" key="3">
    <source>
        <dbReference type="Proteomes" id="UP000386466"/>
    </source>
</evidence>
<reference evidence="2 3" key="1">
    <citation type="submission" date="2019-01" db="EMBL/GenBank/DDBJ databases">
        <authorList>
            <person name="Alioto T."/>
            <person name="Alioto T."/>
        </authorList>
    </citation>
    <scope>NUCLEOTIDE SEQUENCE [LARGE SCALE GENOMIC DNA]</scope>
</reference>
<evidence type="ECO:0000313" key="2">
    <source>
        <dbReference type="EMBL" id="VFV28560.1"/>
    </source>
</evidence>
<name>A0A485N543_LYNPA</name>
<keyword evidence="1" id="KW-0732">Signal</keyword>
<organism evidence="2 3">
    <name type="scientific">Lynx pardinus</name>
    <name type="common">Iberian lynx</name>
    <name type="synonym">Felis pardina</name>
    <dbReference type="NCBI Taxonomy" id="191816"/>
    <lineage>
        <taxon>Eukaryota</taxon>
        <taxon>Metazoa</taxon>
        <taxon>Chordata</taxon>
        <taxon>Craniata</taxon>
        <taxon>Vertebrata</taxon>
        <taxon>Euteleostomi</taxon>
        <taxon>Mammalia</taxon>
        <taxon>Eutheria</taxon>
        <taxon>Laurasiatheria</taxon>
        <taxon>Carnivora</taxon>
        <taxon>Feliformia</taxon>
        <taxon>Felidae</taxon>
        <taxon>Felinae</taxon>
        <taxon>Lynx</taxon>
    </lineage>
</organism>
<feature type="non-terminal residue" evidence="2">
    <location>
        <position position="209"/>
    </location>
</feature>
<dbReference type="Proteomes" id="UP000386466">
    <property type="component" value="Unassembled WGS sequence"/>
</dbReference>